<protein>
    <submittedName>
        <fullName evidence="3">Alpha-2-macroglobulin</fullName>
    </submittedName>
</protein>
<dbReference type="EMBL" id="SRLO01015001">
    <property type="protein sequence ID" value="TNN24559.1"/>
    <property type="molecule type" value="Genomic_DNA"/>
</dbReference>
<evidence type="ECO:0000256" key="1">
    <source>
        <dbReference type="SAM" id="MobiDB-lite"/>
    </source>
</evidence>
<feature type="domain" description="Alpha-2-macroglobulin bait region" evidence="2">
    <location>
        <begin position="8"/>
        <end position="65"/>
    </location>
</feature>
<accession>A0A4Z2E720</accession>
<organism evidence="3 4">
    <name type="scientific">Liparis tanakae</name>
    <name type="common">Tanaka's snailfish</name>
    <dbReference type="NCBI Taxonomy" id="230148"/>
    <lineage>
        <taxon>Eukaryota</taxon>
        <taxon>Metazoa</taxon>
        <taxon>Chordata</taxon>
        <taxon>Craniata</taxon>
        <taxon>Vertebrata</taxon>
        <taxon>Euteleostomi</taxon>
        <taxon>Actinopterygii</taxon>
        <taxon>Neopterygii</taxon>
        <taxon>Teleostei</taxon>
        <taxon>Neoteleostei</taxon>
        <taxon>Acanthomorphata</taxon>
        <taxon>Eupercaria</taxon>
        <taxon>Perciformes</taxon>
        <taxon>Cottioidei</taxon>
        <taxon>Cottales</taxon>
        <taxon>Liparidae</taxon>
        <taxon>Liparis</taxon>
    </lineage>
</organism>
<dbReference type="AlphaFoldDB" id="A0A4Z2E720"/>
<name>A0A4Z2E720_9TELE</name>
<reference evidence="3 4" key="1">
    <citation type="submission" date="2019-03" db="EMBL/GenBank/DDBJ databases">
        <title>First draft genome of Liparis tanakae, snailfish: a comprehensive survey of snailfish specific genes.</title>
        <authorList>
            <person name="Kim W."/>
            <person name="Song I."/>
            <person name="Jeong J.-H."/>
            <person name="Kim D."/>
            <person name="Kim S."/>
            <person name="Ryu S."/>
            <person name="Song J.Y."/>
            <person name="Lee S.K."/>
        </authorList>
    </citation>
    <scope>NUCLEOTIDE SEQUENCE [LARGE SCALE GENOMIC DNA]</scope>
    <source>
        <tissue evidence="3">Muscle</tissue>
    </source>
</reference>
<dbReference type="InterPro" id="IPR011625">
    <property type="entry name" value="A2M_N_BRD"/>
</dbReference>
<dbReference type="Pfam" id="PF07703">
    <property type="entry name" value="A2M_BRD"/>
    <property type="match status" value="1"/>
</dbReference>
<feature type="region of interest" description="Disordered" evidence="1">
    <location>
        <begin position="46"/>
        <end position="67"/>
    </location>
</feature>
<proteinExistence type="predicted"/>
<comment type="caution">
    <text evidence="3">The sequence shown here is derived from an EMBL/GenBank/DDBJ whole genome shotgun (WGS) entry which is preliminary data.</text>
</comment>
<dbReference type="Gene3D" id="2.60.40.1930">
    <property type="match status" value="1"/>
</dbReference>
<evidence type="ECO:0000259" key="2">
    <source>
        <dbReference type="Pfam" id="PF07703"/>
    </source>
</evidence>
<evidence type="ECO:0000313" key="4">
    <source>
        <dbReference type="Proteomes" id="UP000314294"/>
    </source>
</evidence>
<dbReference type="OrthoDB" id="9998011at2759"/>
<evidence type="ECO:0000313" key="3">
    <source>
        <dbReference type="EMBL" id="TNN24559.1"/>
    </source>
</evidence>
<sequence length="88" mass="9431">MSVTLHRVTDLAPVAQLVVYAVMPGGAVVADSHDFPVQLCLNNKVPPQTPRRTSGDVRRTAPGGQSIVHTTEETTSGLHQVSLVRMVM</sequence>
<gene>
    <name evidence="3" type="primary">A2m_1</name>
    <name evidence="3" type="ORF">EYF80_065315</name>
</gene>
<keyword evidence="4" id="KW-1185">Reference proteome</keyword>
<dbReference type="Proteomes" id="UP000314294">
    <property type="component" value="Unassembled WGS sequence"/>
</dbReference>